<feature type="compositionally biased region" description="Polar residues" evidence="1">
    <location>
        <begin position="97"/>
        <end position="118"/>
    </location>
</feature>
<sequence length="313" mass="35448">MPNQSSFLPSSTPAGCTSKVSEVQVRRSSRVTTPMKRSGMVQPSPDSRRSINQPSFLEDTRVESSKNQPQKNTIFQSDPEPKSKSQDKPVAKKKNGGAQQSVTQTESFQSQGIDLTQDSDQENSKAKRKRQRRNQEFDDVRDFFSAPFHRKDDSRETPPSTYSCKWCLKEVQVSATSFSNLRTHRDGSRQIGRISHGCPKRHEAINAGAKLPPTALDEERIKKADGKAGMITHHFAPVEKFDNVVLNKIVTLWLLRQSIPWNRVEDEYLQAAFHYCQAGASLFKRKWAADSAKMVYLDFQDAMLKRLKVCPVC</sequence>
<dbReference type="PANTHER" id="PTHR47501:SF5">
    <property type="entry name" value="HAT C-TERMINAL DIMERISATION DOMAIN-CONTAINING PROTEIN"/>
    <property type="match status" value="1"/>
</dbReference>
<protein>
    <submittedName>
        <fullName evidence="2">Uncharacterized protein</fullName>
    </submittedName>
</protein>
<feature type="compositionally biased region" description="Polar residues" evidence="1">
    <location>
        <begin position="65"/>
        <end position="76"/>
    </location>
</feature>
<feature type="compositionally biased region" description="Polar residues" evidence="1">
    <location>
        <begin position="1"/>
        <end position="15"/>
    </location>
</feature>
<accession>A0A5B0RNW5</accession>
<dbReference type="Proteomes" id="UP000325313">
    <property type="component" value="Unassembled WGS sequence"/>
</dbReference>
<evidence type="ECO:0000256" key="1">
    <source>
        <dbReference type="SAM" id="MobiDB-lite"/>
    </source>
</evidence>
<dbReference type="PANTHER" id="PTHR47501">
    <property type="entry name" value="TRANSPOSASE-RELATED"/>
    <property type="match status" value="1"/>
</dbReference>
<reference evidence="2 3" key="1">
    <citation type="submission" date="2019-05" db="EMBL/GenBank/DDBJ databases">
        <title>Emergence of the Ug99 lineage of the wheat stem rust pathogen through somatic hybridization.</title>
        <authorList>
            <person name="Li F."/>
            <person name="Upadhyaya N.M."/>
            <person name="Sperschneider J."/>
            <person name="Matny O."/>
            <person name="Nguyen-Phuc H."/>
            <person name="Mago R."/>
            <person name="Raley C."/>
            <person name="Miller M.E."/>
            <person name="Silverstein K.A.T."/>
            <person name="Henningsen E."/>
            <person name="Hirsch C.D."/>
            <person name="Visser B."/>
            <person name="Pretorius Z.A."/>
            <person name="Steffenson B.J."/>
            <person name="Schwessinger B."/>
            <person name="Dodds P.N."/>
            <person name="Figueroa M."/>
        </authorList>
    </citation>
    <scope>NUCLEOTIDE SEQUENCE [LARGE SCALE GENOMIC DNA]</scope>
    <source>
        <strain evidence="2 3">Ug99</strain>
    </source>
</reference>
<evidence type="ECO:0000313" key="2">
    <source>
        <dbReference type="EMBL" id="KAA1127099.1"/>
    </source>
</evidence>
<dbReference type="AlphaFoldDB" id="A0A5B0RNW5"/>
<feature type="compositionally biased region" description="Basic and acidic residues" evidence="1">
    <location>
        <begin position="79"/>
        <end position="90"/>
    </location>
</feature>
<organism evidence="2 3">
    <name type="scientific">Puccinia graminis f. sp. tritici</name>
    <dbReference type="NCBI Taxonomy" id="56615"/>
    <lineage>
        <taxon>Eukaryota</taxon>
        <taxon>Fungi</taxon>
        <taxon>Dikarya</taxon>
        <taxon>Basidiomycota</taxon>
        <taxon>Pucciniomycotina</taxon>
        <taxon>Pucciniomycetes</taxon>
        <taxon>Pucciniales</taxon>
        <taxon>Pucciniaceae</taxon>
        <taxon>Puccinia</taxon>
    </lineage>
</organism>
<feature type="region of interest" description="Disordered" evidence="1">
    <location>
        <begin position="1"/>
        <end position="141"/>
    </location>
</feature>
<comment type="caution">
    <text evidence="2">The sequence shown here is derived from an EMBL/GenBank/DDBJ whole genome shotgun (WGS) entry which is preliminary data.</text>
</comment>
<dbReference type="EMBL" id="VDEP01000169">
    <property type="protein sequence ID" value="KAA1127099.1"/>
    <property type="molecule type" value="Genomic_DNA"/>
</dbReference>
<gene>
    <name evidence="2" type="ORF">PGTUg99_021514</name>
</gene>
<evidence type="ECO:0000313" key="3">
    <source>
        <dbReference type="Proteomes" id="UP000325313"/>
    </source>
</evidence>
<proteinExistence type="predicted"/>
<name>A0A5B0RNW5_PUCGR</name>